<dbReference type="GO" id="GO:0005886">
    <property type="term" value="C:plasma membrane"/>
    <property type="evidence" value="ECO:0007669"/>
    <property type="project" value="TreeGrafter"/>
</dbReference>
<comment type="caution">
    <text evidence="8">The sequence shown here is derived from an EMBL/GenBank/DDBJ whole genome shotgun (WGS) entry which is preliminary data.</text>
</comment>
<gene>
    <name evidence="8" type="ORF">B0T24DRAFT_682882</name>
</gene>
<dbReference type="PANTHER" id="PTHR23502:SF64">
    <property type="entry name" value="TRANSPORTER, PUTATIVE (AFU_ORTHOLOGUE AFUA_3G11760)-RELATED"/>
    <property type="match status" value="1"/>
</dbReference>
<dbReference type="PROSITE" id="PS50850">
    <property type="entry name" value="MFS"/>
    <property type="match status" value="1"/>
</dbReference>
<dbReference type="InterPro" id="IPR011701">
    <property type="entry name" value="MFS"/>
</dbReference>
<feature type="compositionally biased region" description="Basic and acidic residues" evidence="5">
    <location>
        <begin position="28"/>
        <end position="47"/>
    </location>
</feature>
<sequence length="565" mass="61154">MAIRSAKDDDQAAPVVTVNAGLEEEEIGLDRLDQRGRQEQDRKHEESPATGIRTGLSDLEHDSISEERRGDSDRELAHVSLGQGNPVEHYSSFFEVPDAIYDKFPPHRKAIIVALLSFCAFLSPISSTSVLAATPEVAAEYNTDGSIINVVNAVYLLMMGISPIVWGPMSEVYGRRRINQISAVLFCGCSIGTALAPNLVAFFIFRILTAFQGTAFILVGSACIGDIYRPTERATALGWFMSGTLIGPAFGPFVGGIIVTYTSWRVIFWLQAGLAGVAAAGTFTALLPETIHRRKSDDLTGLGPRKRAVVLWSMVNPGRVLALLISYPNLAVASIASSAAIWNMYSLLTPIRYVLNPRFGLETPMQGGLFYLAPGFGYLVGTTVGGRWADHTVKKWIARRNGVRVPEDRLRAAVPFLGIAIPVCVLVYGWGVEEDVGGIPLAVVTLFLQGVSQMFCFSCLNTYCLDVMQGRSAEVIAGNYFVRYSFACAATACVLPAVRAIGVGWFSTVSALFLVAAAASTLATIRWGKGWRDRVDAKRRVKRAADHAITSKELGEGKGEEETGV</sequence>
<feature type="domain" description="Major facilitator superfamily (MFS) profile" evidence="7">
    <location>
        <begin position="112"/>
        <end position="565"/>
    </location>
</feature>
<dbReference type="InterPro" id="IPR036259">
    <property type="entry name" value="MFS_trans_sf"/>
</dbReference>
<feature type="compositionally biased region" description="Basic and acidic residues" evidence="5">
    <location>
        <begin position="1"/>
        <end position="10"/>
    </location>
</feature>
<evidence type="ECO:0000256" key="3">
    <source>
        <dbReference type="ARBA" id="ARBA00022989"/>
    </source>
</evidence>
<evidence type="ECO:0000313" key="9">
    <source>
        <dbReference type="Proteomes" id="UP001287356"/>
    </source>
</evidence>
<dbReference type="Gene3D" id="1.20.1250.20">
    <property type="entry name" value="MFS general substrate transporter like domains"/>
    <property type="match status" value="1"/>
</dbReference>
<keyword evidence="9" id="KW-1185">Reference proteome</keyword>
<reference evidence="8" key="2">
    <citation type="submission" date="2023-06" db="EMBL/GenBank/DDBJ databases">
        <authorList>
            <consortium name="Lawrence Berkeley National Laboratory"/>
            <person name="Haridas S."/>
            <person name="Hensen N."/>
            <person name="Bonometti L."/>
            <person name="Westerberg I."/>
            <person name="Brannstrom I.O."/>
            <person name="Guillou S."/>
            <person name="Cros-Aarteil S."/>
            <person name="Calhoun S."/>
            <person name="Kuo A."/>
            <person name="Mondo S."/>
            <person name="Pangilinan J."/>
            <person name="Riley R."/>
            <person name="Labutti K."/>
            <person name="Andreopoulos B."/>
            <person name="Lipzen A."/>
            <person name="Chen C."/>
            <person name="Yanf M."/>
            <person name="Daum C."/>
            <person name="Ng V."/>
            <person name="Clum A."/>
            <person name="Steindorff A."/>
            <person name="Ohm R."/>
            <person name="Martin F."/>
            <person name="Silar P."/>
            <person name="Natvig D."/>
            <person name="Lalanne C."/>
            <person name="Gautier V."/>
            <person name="Ament-Velasquez S.L."/>
            <person name="Kruys A."/>
            <person name="Hutchinson M.I."/>
            <person name="Powell A.J."/>
            <person name="Barry K."/>
            <person name="Miller A.N."/>
            <person name="Grigoriev I.V."/>
            <person name="Debuchy R."/>
            <person name="Gladieux P."/>
            <person name="Thoren M.H."/>
            <person name="Johannesson H."/>
        </authorList>
    </citation>
    <scope>NUCLEOTIDE SEQUENCE</scope>
    <source>
        <strain evidence="8">CBS 958.72</strain>
    </source>
</reference>
<comment type="subcellular location">
    <subcellularLocation>
        <location evidence="1">Membrane</location>
        <topology evidence="1">Multi-pass membrane protein</topology>
    </subcellularLocation>
</comment>
<evidence type="ECO:0000256" key="2">
    <source>
        <dbReference type="ARBA" id="ARBA00022692"/>
    </source>
</evidence>
<feature type="transmembrane region" description="Helical" evidence="6">
    <location>
        <begin position="146"/>
        <end position="166"/>
    </location>
</feature>
<feature type="region of interest" description="Disordered" evidence="5">
    <location>
        <begin position="1"/>
        <end position="20"/>
    </location>
</feature>
<evidence type="ECO:0000259" key="7">
    <source>
        <dbReference type="PROSITE" id="PS50850"/>
    </source>
</evidence>
<proteinExistence type="predicted"/>
<dbReference type="Pfam" id="PF07690">
    <property type="entry name" value="MFS_1"/>
    <property type="match status" value="1"/>
</dbReference>
<feature type="transmembrane region" description="Helical" evidence="6">
    <location>
        <begin position="504"/>
        <end position="525"/>
    </location>
</feature>
<keyword evidence="4 6" id="KW-0472">Membrane</keyword>
<dbReference type="AlphaFoldDB" id="A0AAE0JWT0"/>
<dbReference type="SUPFAM" id="SSF103473">
    <property type="entry name" value="MFS general substrate transporter"/>
    <property type="match status" value="1"/>
</dbReference>
<feature type="region of interest" description="Disordered" evidence="5">
    <location>
        <begin position="26"/>
        <end position="74"/>
    </location>
</feature>
<keyword evidence="3 6" id="KW-1133">Transmembrane helix</keyword>
<reference evidence="8" key="1">
    <citation type="journal article" date="2023" name="Mol. Phylogenet. Evol.">
        <title>Genome-scale phylogeny and comparative genomics of the fungal order Sordariales.</title>
        <authorList>
            <person name="Hensen N."/>
            <person name="Bonometti L."/>
            <person name="Westerberg I."/>
            <person name="Brannstrom I.O."/>
            <person name="Guillou S."/>
            <person name="Cros-Aarteil S."/>
            <person name="Calhoun S."/>
            <person name="Haridas S."/>
            <person name="Kuo A."/>
            <person name="Mondo S."/>
            <person name="Pangilinan J."/>
            <person name="Riley R."/>
            <person name="LaButti K."/>
            <person name="Andreopoulos B."/>
            <person name="Lipzen A."/>
            <person name="Chen C."/>
            <person name="Yan M."/>
            <person name="Daum C."/>
            <person name="Ng V."/>
            <person name="Clum A."/>
            <person name="Steindorff A."/>
            <person name="Ohm R.A."/>
            <person name="Martin F."/>
            <person name="Silar P."/>
            <person name="Natvig D.O."/>
            <person name="Lalanne C."/>
            <person name="Gautier V."/>
            <person name="Ament-Velasquez S.L."/>
            <person name="Kruys A."/>
            <person name="Hutchinson M.I."/>
            <person name="Powell A.J."/>
            <person name="Barry K."/>
            <person name="Miller A.N."/>
            <person name="Grigoriev I.V."/>
            <person name="Debuchy R."/>
            <person name="Gladieux P."/>
            <person name="Hiltunen Thoren M."/>
            <person name="Johannesson H."/>
        </authorList>
    </citation>
    <scope>NUCLEOTIDE SEQUENCE</scope>
    <source>
        <strain evidence="8">CBS 958.72</strain>
    </source>
</reference>
<feature type="compositionally biased region" description="Basic and acidic residues" evidence="5">
    <location>
        <begin position="58"/>
        <end position="74"/>
    </location>
</feature>
<organism evidence="8 9">
    <name type="scientific">Lasiosphaeria ovina</name>
    <dbReference type="NCBI Taxonomy" id="92902"/>
    <lineage>
        <taxon>Eukaryota</taxon>
        <taxon>Fungi</taxon>
        <taxon>Dikarya</taxon>
        <taxon>Ascomycota</taxon>
        <taxon>Pezizomycotina</taxon>
        <taxon>Sordariomycetes</taxon>
        <taxon>Sordariomycetidae</taxon>
        <taxon>Sordariales</taxon>
        <taxon>Lasiosphaeriaceae</taxon>
        <taxon>Lasiosphaeria</taxon>
    </lineage>
</organism>
<evidence type="ECO:0000256" key="4">
    <source>
        <dbReference type="ARBA" id="ARBA00023136"/>
    </source>
</evidence>
<evidence type="ECO:0000256" key="5">
    <source>
        <dbReference type="SAM" id="MobiDB-lite"/>
    </source>
</evidence>
<feature type="transmembrane region" description="Helical" evidence="6">
    <location>
        <begin position="203"/>
        <end position="224"/>
    </location>
</feature>
<feature type="transmembrane region" description="Helical" evidence="6">
    <location>
        <begin position="437"/>
        <end position="460"/>
    </location>
</feature>
<dbReference type="PANTHER" id="PTHR23502">
    <property type="entry name" value="MAJOR FACILITATOR SUPERFAMILY"/>
    <property type="match status" value="1"/>
</dbReference>
<keyword evidence="2 6" id="KW-0812">Transmembrane</keyword>
<evidence type="ECO:0000256" key="6">
    <source>
        <dbReference type="SAM" id="Phobius"/>
    </source>
</evidence>
<feature type="transmembrane region" description="Helical" evidence="6">
    <location>
        <begin position="267"/>
        <end position="287"/>
    </location>
</feature>
<dbReference type="Proteomes" id="UP001287356">
    <property type="component" value="Unassembled WGS sequence"/>
</dbReference>
<feature type="transmembrane region" description="Helical" evidence="6">
    <location>
        <begin position="110"/>
        <end position="134"/>
    </location>
</feature>
<feature type="transmembrane region" description="Helical" evidence="6">
    <location>
        <begin position="410"/>
        <end position="431"/>
    </location>
</feature>
<feature type="transmembrane region" description="Helical" evidence="6">
    <location>
        <begin position="236"/>
        <end position="261"/>
    </location>
</feature>
<protein>
    <submittedName>
        <fullName evidence="8">Major facilitator superfamily domain-containing protein</fullName>
    </submittedName>
</protein>
<dbReference type="FunFam" id="1.20.1250.20:FF:000354">
    <property type="entry name" value="MFS general substrate transporter"/>
    <property type="match status" value="1"/>
</dbReference>
<evidence type="ECO:0000313" key="8">
    <source>
        <dbReference type="EMBL" id="KAK3365814.1"/>
    </source>
</evidence>
<feature type="transmembrane region" description="Helical" evidence="6">
    <location>
        <begin position="368"/>
        <end position="389"/>
    </location>
</feature>
<feature type="transmembrane region" description="Helical" evidence="6">
    <location>
        <begin position="178"/>
        <end position="197"/>
    </location>
</feature>
<feature type="transmembrane region" description="Helical" evidence="6">
    <location>
        <begin position="320"/>
        <end position="348"/>
    </location>
</feature>
<dbReference type="EMBL" id="JAULSN010000008">
    <property type="protein sequence ID" value="KAK3365814.1"/>
    <property type="molecule type" value="Genomic_DNA"/>
</dbReference>
<name>A0AAE0JWT0_9PEZI</name>
<evidence type="ECO:0000256" key="1">
    <source>
        <dbReference type="ARBA" id="ARBA00004141"/>
    </source>
</evidence>
<dbReference type="GO" id="GO:0022857">
    <property type="term" value="F:transmembrane transporter activity"/>
    <property type="evidence" value="ECO:0007669"/>
    <property type="project" value="InterPro"/>
</dbReference>
<feature type="transmembrane region" description="Helical" evidence="6">
    <location>
        <begin position="481"/>
        <end position="498"/>
    </location>
</feature>
<accession>A0AAE0JWT0</accession>
<dbReference type="InterPro" id="IPR020846">
    <property type="entry name" value="MFS_dom"/>
</dbReference>